<dbReference type="Gene3D" id="3.90.1720.10">
    <property type="entry name" value="endopeptidase domain like (from Nostoc punctiforme)"/>
    <property type="match status" value="1"/>
</dbReference>
<dbReference type="RefSeq" id="WP_137098181.1">
    <property type="nucleotide sequence ID" value="NZ_CP039865.1"/>
</dbReference>
<gene>
    <name evidence="1" type="ORF">E8L99_03130</name>
</gene>
<organism evidence="1 2">
    <name type="scientific">Phreatobacter aquaticus</name>
    <dbReference type="NCBI Taxonomy" id="2570229"/>
    <lineage>
        <taxon>Bacteria</taxon>
        <taxon>Pseudomonadati</taxon>
        <taxon>Pseudomonadota</taxon>
        <taxon>Alphaproteobacteria</taxon>
        <taxon>Hyphomicrobiales</taxon>
        <taxon>Phreatobacteraceae</taxon>
        <taxon>Phreatobacter</taxon>
    </lineage>
</organism>
<sequence>MGERLLEALGQRLAGFLDKRTPGYQPTTPSDPCALRQALRPADILLVEGDTRISAVIKYLTQSTWSHAAMYVGPIEGRCEPDGEPHVLIEAYLGEGVISAPLSKYRDFHTRICRPVGLTNEDQSQVVSFVTARIGLDYDVKNILDMLRFLVPLPVPVRWRRRMIAFGSGDPTRAICSTLIAQAFESVRYPILPKIEHVAKEGEQRVRGRAARREVLHIRHHSLYAPRDFDISPYFAVVKPTIQRGFKYKKLNWGDLPSEMETSTGYAEAPPLSDVA</sequence>
<evidence type="ECO:0000313" key="2">
    <source>
        <dbReference type="Proteomes" id="UP000298588"/>
    </source>
</evidence>
<reference evidence="1 2" key="1">
    <citation type="submission" date="2019-04" db="EMBL/GenBank/DDBJ databases">
        <title>Phreatobacter aquaticus sp. nov.</title>
        <authorList>
            <person name="Choi A."/>
            <person name="Baek K."/>
        </authorList>
    </citation>
    <scope>NUCLEOTIDE SEQUENCE [LARGE SCALE GENOMIC DNA]</scope>
    <source>
        <strain evidence="1 2">NMCR1094</strain>
    </source>
</reference>
<dbReference type="InterPro" id="IPR038765">
    <property type="entry name" value="Papain-like_cys_pep_sf"/>
</dbReference>
<keyword evidence="2" id="KW-1185">Reference proteome</keyword>
<name>A0A4D7QHK0_9HYPH</name>
<proteinExistence type="predicted"/>
<dbReference type="AlphaFoldDB" id="A0A4D7QHK0"/>
<evidence type="ECO:0000313" key="1">
    <source>
        <dbReference type="EMBL" id="QCK84847.1"/>
    </source>
</evidence>
<dbReference type="OrthoDB" id="1550427at2"/>
<dbReference type="EMBL" id="CP039865">
    <property type="protein sequence ID" value="QCK84847.1"/>
    <property type="molecule type" value="Genomic_DNA"/>
</dbReference>
<dbReference type="Proteomes" id="UP000298588">
    <property type="component" value="Chromosome"/>
</dbReference>
<dbReference type="KEGG" id="paqt:E8L99_03130"/>
<dbReference type="SUPFAM" id="SSF54001">
    <property type="entry name" value="Cysteine proteinases"/>
    <property type="match status" value="1"/>
</dbReference>
<protein>
    <submittedName>
        <fullName evidence="1">Lipo-like protein</fullName>
    </submittedName>
</protein>
<accession>A0A4D7QHK0</accession>